<accession>A0ABT7DTQ7</accession>
<dbReference type="Proteomes" id="UP001172778">
    <property type="component" value="Unassembled WGS sequence"/>
</dbReference>
<feature type="binding site" evidence="4">
    <location>
        <position position="189"/>
    </location>
    <ligand>
        <name>GTP</name>
        <dbReference type="ChEBI" id="CHEBI:37565"/>
    </ligand>
</feature>
<dbReference type="GO" id="GO:0051301">
    <property type="term" value="P:cell division"/>
    <property type="evidence" value="ECO:0007669"/>
    <property type="project" value="UniProtKB-KW"/>
</dbReference>
<feature type="binding site" evidence="4">
    <location>
        <begin position="111"/>
        <end position="113"/>
    </location>
    <ligand>
        <name>GTP</name>
        <dbReference type="ChEBI" id="CHEBI:37565"/>
    </ligand>
</feature>
<comment type="function">
    <text evidence="4 6">Essential cell division protein that forms a contractile ring structure (Z ring) at the future cell division site. The regulation of the ring assembly controls the timing and the location of cell division. One of the functions of the FtsZ ring is to recruit other cell division proteins to the septum to produce a new cell wall between the dividing cells. Binds GTP and shows GTPase activity.</text>
</comment>
<comment type="subcellular location">
    <subcellularLocation>
        <location evidence="4">Cytoplasm</location>
    </subcellularLocation>
    <text evidence="4">Assembles at midcell at the inner surface of the cytoplasmic membrane.</text>
</comment>
<dbReference type="Gene3D" id="3.30.1330.20">
    <property type="entry name" value="Tubulin/FtsZ, C-terminal domain"/>
    <property type="match status" value="1"/>
</dbReference>
<proteinExistence type="inferred from homology"/>
<evidence type="ECO:0000256" key="5">
    <source>
        <dbReference type="NCBIfam" id="TIGR00065"/>
    </source>
</evidence>
<dbReference type="InterPro" id="IPR008280">
    <property type="entry name" value="Tub_FtsZ_C"/>
</dbReference>
<comment type="caution">
    <text evidence="4">Lacks conserved residue(s) required for the propagation of feature annotation.</text>
</comment>
<dbReference type="PROSITE" id="PS01134">
    <property type="entry name" value="FTSZ_1"/>
    <property type="match status" value="1"/>
</dbReference>
<evidence type="ECO:0000313" key="10">
    <source>
        <dbReference type="Proteomes" id="UP001172778"/>
    </source>
</evidence>
<dbReference type="SUPFAM" id="SSF55307">
    <property type="entry name" value="Tubulin C-terminal domain-like"/>
    <property type="match status" value="1"/>
</dbReference>
<dbReference type="InterPro" id="IPR024757">
    <property type="entry name" value="FtsZ_C"/>
</dbReference>
<dbReference type="InterPro" id="IPR000158">
    <property type="entry name" value="Cell_div_FtsZ"/>
</dbReference>
<dbReference type="InterPro" id="IPR036525">
    <property type="entry name" value="Tubulin/FtsZ_GTPase_sf"/>
</dbReference>
<dbReference type="EMBL" id="JARRAF010000001">
    <property type="protein sequence ID" value="MDK2122468.1"/>
    <property type="molecule type" value="Genomic_DNA"/>
</dbReference>
<evidence type="ECO:0000256" key="1">
    <source>
        <dbReference type="ARBA" id="ARBA00009690"/>
    </source>
</evidence>
<keyword evidence="4" id="KW-0963">Cytoplasm</keyword>
<evidence type="ECO:0000256" key="3">
    <source>
        <dbReference type="ARBA" id="ARBA00023134"/>
    </source>
</evidence>
<comment type="subunit">
    <text evidence="4">Homodimer. Polymerizes to form a dynamic ring structure in a strictly GTP-dependent manner. Interacts directly with several other division proteins.</text>
</comment>
<dbReference type="PRINTS" id="PR00423">
    <property type="entry name" value="CELLDVISFTSZ"/>
</dbReference>
<dbReference type="SMART" id="SM00864">
    <property type="entry name" value="Tubulin"/>
    <property type="match status" value="1"/>
</dbReference>
<organism evidence="9 10">
    <name type="scientific">Parachitinimonas caeni</name>
    <dbReference type="NCBI Taxonomy" id="3031301"/>
    <lineage>
        <taxon>Bacteria</taxon>
        <taxon>Pseudomonadati</taxon>
        <taxon>Pseudomonadota</taxon>
        <taxon>Betaproteobacteria</taxon>
        <taxon>Neisseriales</taxon>
        <taxon>Chitinibacteraceae</taxon>
        <taxon>Parachitinimonas</taxon>
    </lineage>
</organism>
<evidence type="ECO:0000256" key="2">
    <source>
        <dbReference type="ARBA" id="ARBA00022741"/>
    </source>
</evidence>
<dbReference type="InterPro" id="IPR037103">
    <property type="entry name" value="Tubulin/FtsZ-like_C"/>
</dbReference>
<evidence type="ECO:0000256" key="6">
    <source>
        <dbReference type="RuleBase" id="RU000631"/>
    </source>
</evidence>
<dbReference type="RefSeq" id="WP_284098756.1">
    <property type="nucleotide sequence ID" value="NZ_JARRAF010000001.1"/>
</dbReference>
<feature type="binding site" evidence="4">
    <location>
        <position position="142"/>
    </location>
    <ligand>
        <name>GTP</name>
        <dbReference type="ChEBI" id="CHEBI:37565"/>
    </ligand>
</feature>
<dbReference type="InterPro" id="IPR020805">
    <property type="entry name" value="Cell_div_FtsZ_CS"/>
</dbReference>
<keyword evidence="3 4" id="KW-0342">GTP-binding</keyword>
<gene>
    <name evidence="4 9" type="primary">ftsZ</name>
    <name evidence="9" type="ORF">PZA18_00220</name>
</gene>
<dbReference type="SMART" id="SM00865">
    <property type="entry name" value="Tubulin_C"/>
    <property type="match status" value="1"/>
</dbReference>
<dbReference type="InterPro" id="IPR045061">
    <property type="entry name" value="FtsZ/CetZ"/>
</dbReference>
<evidence type="ECO:0000259" key="7">
    <source>
        <dbReference type="SMART" id="SM00864"/>
    </source>
</evidence>
<keyword evidence="4 6" id="KW-0132">Cell division</keyword>
<protein>
    <recommendedName>
        <fullName evidence="4 5">Cell division protein FtsZ</fullName>
    </recommendedName>
</protein>
<dbReference type="PROSITE" id="PS01135">
    <property type="entry name" value="FTSZ_2"/>
    <property type="match status" value="1"/>
</dbReference>
<comment type="similarity">
    <text evidence="1 4 6">Belongs to the FtsZ family.</text>
</comment>
<evidence type="ECO:0000313" key="9">
    <source>
        <dbReference type="EMBL" id="MDK2122468.1"/>
    </source>
</evidence>
<reference evidence="9" key="1">
    <citation type="submission" date="2023-03" db="EMBL/GenBank/DDBJ databases">
        <title>Chitinimonas shenzhenensis gen. nov., sp. nov., a novel member of family Burkholderiaceae isolated from activated sludge collected in Shen Zhen, China.</title>
        <authorList>
            <person name="Wang X."/>
        </authorList>
    </citation>
    <scope>NUCLEOTIDE SEQUENCE</scope>
    <source>
        <strain evidence="9">DQS-5</strain>
    </source>
</reference>
<sequence length="388" mass="40995">MALSFEVMQDVAPEAIIKVIGIGGCGGNAVDHMIACNVQGVEFICANTDAQALKRNKATNLLQIGADLTKGLGAGANPEVGREAALEDRERIEDMIGGADMLFITAGMGGGTGTGAAPVIAQIAREKGILTVGVVTRPFAFEGKRQKSAQSGIDELSKYVDSLIIIPNDKLMQVLGDDVSFRDAFKAADDVLRGAVAGIAEIINCPGLVNVDFADVKAVMTEMGMAMMGSAFAEGADRARTAAEQAVASPLLEDVSLNGARGILVNITADHSLKMREVHEVMETVRNYAAEDAKIIFGTAFDENMGERIRVTLVATGLGAKETKPQQKAFTLVKTGTDDVVTETVDYEALDTPAVWRGGRRAPVLTEQARGHSAVDMDIPAFLRKQAD</sequence>
<dbReference type="HAMAP" id="MF_00909">
    <property type="entry name" value="FtsZ"/>
    <property type="match status" value="1"/>
</dbReference>
<feature type="binding site" evidence="4">
    <location>
        <position position="145"/>
    </location>
    <ligand>
        <name>GTP</name>
        <dbReference type="ChEBI" id="CHEBI:37565"/>
    </ligand>
</feature>
<keyword evidence="10" id="KW-1185">Reference proteome</keyword>
<dbReference type="Pfam" id="PF12327">
    <property type="entry name" value="FtsZ_C"/>
    <property type="match status" value="1"/>
</dbReference>
<keyword evidence="4 6" id="KW-0131">Cell cycle</keyword>
<dbReference type="PANTHER" id="PTHR30314:SF3">
    <property type="entry name" value="MITOCHONDRIAL DIVISION PROTEIN FSZA"/>
    <property type="match status" value="1"/>
</dbReference>
<dbReference type="Pfam" id="PF00091">
    <property type="entry name" value="Tubulin"/>
    <property type="match status" value="1"/>
</dbReference>
<name>A0ABT7DTQ7_9NEIS</name>
<dbReference type="Gene3D" id="3.40.50.1440">
    <property type="entry name" value="Tubulin/FtsZ, GTPase domain"/>
    <property type="match status" value="1"/>
</dbReference>
<feature type="domain" description="Tubulin/FtsZ GTPase" evidence="7">
    <location>
        <begin position="16"/>
        <end position="207"/>
    </location>
</feature>
<evidence type="ECO:0000256" key="4">
    <source>
        <dbReference type="HAMAP-Rule" id="MF_00909"/>
    </source>
</evidence>
<comment type="caution">
    <text evidence="9">The sequence shown here is derived from an EMBL/GenBank/DDBJ whole genome shotgun (WGS) entry which is preliminary data.</text>
</comment>
<feature type="domain" description="Tubulin/FtsZ 2-layer sandwich" evidence="8">
    <location>
        <begin position="209"/>
        <end position="327"/>
    </location>
</feature>
<dbReference type="CDD" id="cd02201">
    <property type="entry name" value="FtsZ_type1"/>
    <property type="match status" value="1"/>
</dbReference>
<keyword evidence="4 6" id="KW-0717">Septation</keyword>
<dbReference type="PANTHER" id="PTHR30314">
    <property type="entry name" value="CELL DIVISION PROTEIN FTSZ-RELATED"/>
    <property type="match status" value="1"/>
</dbReference>
<evidence type="ECO:0000259" key="8">
    <source>
        <dbReference type="SMART" id="SM00865"/>
    </source>
</evidence>
<dbReference type="SUPFAM" id="SSF52490">
    <property type="entry name" value="Tubulin nucleotide-binding domain-like"/>
    <property type="match status" value="1"/>
</dbReference>
<keyword evidence="2 4" id="KW-0547">Nucleotide-binding</keyword>
<dbReference type="InterPro" id="IPR018316">
    <property type="entry name" value="Tubulin/FtsZ_2-layer-sand-dom"/>
</dbReference>
<dbReference type="InterPro" id="IPR003008">
    <property type="entry name" value="Tubulin_FtsZ_GTPase"/>
</dbReference>
<dbReference type="NCBIfam" id="TIGR00065">
    <property type="entry name" value="ftsZ"/>
    <property type="match status" value="1"/>
</dbReference>